<dbReference type="EMBL" id="MU853567">
    <property type="protein sequence ID" value="KAK4145564.1"/>
    <property type="molecule type" value="Genomic_DNA"/>
</dbReference>
<protein>
    <submittedName>
        <fullName evidence="2">Uncharacterized protein</fullName>
    </submittedName>
</protein>
<gene>
    <name evidence="2" type="ORF">C8A04DRAFT_26562</name>
</gene>
<dbReference type="InterPro" id="IPR018130">
    <property type="entry name" value="Ribosomal_uS2_CS"/>
</dbReference>
<dbReference type="RefSeq" id="XP_062638935.1">
    <property type="nucleotide sequence ID" value="XM_062779969.1"/>
</dbReference>
<proteinExistence type="predicted"/>
<dbReference type="Proteomes" id="UP001302676">
    <property type="component" value="Unassembled WGS sequence"/>
</dbReference>
<keyword evidence="3" id="KW-1185">Reference proteome</keyword>
<dbReference type="AlphaFoldDB" id="A0AAN6V6V9"/>
<feature type="compositionally biased region" description="Polar residues" evidence="1">
    <location>
        <begin position="79"/>
        <end position="90"/>
    </location>
</feature>
<feature type="region of interest" description="Disordered" evidence="1">
    <location>
        <begin position="79"/>
        <end position="118"/>
    </location>
</feature>
<dbReference type="GO" id="GO:0005840">
    <property type="term" value="C:ribosome"/>
    <property type="evidence" value="ECO:0007669"/>
    <property type="project" value="InterPro"/>
</dbReference>
<evidence type="ECO:0000256" key="1">
    <source>
        <dbReference type="SAM" id="MobiDB-lite"/>
    </source>
</evidence>
<reference evidence="2" key="1">
    <citation type="journal article" date="2023" name="Mol. Phylogenet. Evol.">
        <title>Genome-scale phylogeny and comparative genomics of the fungal order Sordariales.</title>
        <authorList>
            <person name="Hensen N."/>
            <person name="Bonometti L."/>
            <person name="Westerberg I."/>
            <person name="Brannstrom I.O."/>
            <person name="Guillou S."/>
            <person name="Cros-Aarteil S."/>
            <person name="Calhoun S."/>
            <person name="Haridas S."/>
            <person name="Kuo A."/>
            <person name="Mondo S."/>
            <person name="Pangilinan J."/>
            <person name="Riley R."/>
            <person name="LaButti K."/>
            <person name="Andreopoulos B."/>
            <person name="Lipzen A."/>
            <person name="Chen C."/>
            <person name="Yan M."/>
            <person name="Daum C."/>
            <person name="Ng V."/>
            <person name="Clum A."/>
            <person name="Steindorff A."/>
            <person name="Ohm R.A."/>
            <person name="Martin F."/>
            <person name="Silar P."/>
            <person name="Natvig D.O."/>
            <person name="Lalanne C."/>
            <person name="Gautier V."/>
            <person name="Ament-Velasquez S.L."/>
            <person name="Kruys A."/>
            <person name="Hutchinson M.I."/>
            <person name="Powell A.J."/>
            <person name="Barry K."/>
            <person name="Miller A.N."/>
            <person name="Grigoriev I.V."/>
            <person name="Debuchy R."/>
            <person name="Gladieux P."/>
            <person name="Hiltunen Thoren M."/>
            <person name="Johannesson H."/>
        </authorList>
    </citation>
    <scope>NUCLEOTIDE SEQUENCE</scope>
    <source>
        <strain evidence="2">CBS 141.50</strain>
    </source>
</reference>
<dbReference type="GO" id="GO:0006412">
    <property type="term" value="P:translation"/>
    <property type="evidence" value="ECO:0007669"/>
    <property type="project" value="InterPro"/>
</dbReference>
<evidence type="ECO:0000313" key="2">
    <source>
        <dbReference type="EMBL" id="KAK4145564.1"/>
    </source>
</evidence>
<reference evidence="2" key="2">
    <citation type="submission" date="2023-05" db="EMBL/GenBank/DDBJ databases">
        <authorList>
            <consortium name="Lawrence Berkeley National Laboratory"/>
            <person name="Steindorff A."/>
            <person name="Hensen N."/>
            <person name="Bonometti L."/>
            <person name="Westerberg I."/>
            <person name="Brannstrom I.O."/>
            <person name="Guillou S."/>
            <person name="Cros-Aarteil S."/>
            <person name="Calhoun S."/>
            <person name="Haridas S."/>
            <person name="Kuo A."/>
            <person name="Mondo S."/>
            <person name="Pangilinan J."/>
            <person name="Riley R."/>
            <person name="Labutti K."/>
            <person name="Andreopoulos B."/>
            <person name="Lipzen A."/>
            <person name="Chen C."/>
            <person name="Yanf M."/>
            <person name="Daum C."/>
            <person name="Ng V."/>
            <person name="Clum A."/>
            <person name="Ohm R."/>
            <person name="Martin F."/>
            <person name="Silar P."/>
            <person name="Natvig D."/>
            <person name="Lalanne C."/>
            <person name="Gautier V."/>
            <person name="Ament-Velasquez S.L."/>
            <person name="Kruys A."/>
            <person name="Hutchinson M.I."/>
            <person name="Powell A.J."/>
            <person name="Barry K."/>
            <person name="Miller A.N."/>
            <person name="Grigoriev I.V."/>
            <person name="Debuchy R."/>
            <person name="Gladieux P."/>
            <person name="Thoren M.H."/>
            <person name="Johannesson H."/>
        </authorList>
    </citation>
    <scope>NUCLEOTIDE SEQUENCE</scope>
    <source>
        <strain evidence="2">CBS 141.50</strain>
    </source>
</reference>
<evidence type="ECO:0000313" key="3">
    <source>
        <dbReference type="Proteomes" id="UP001302676"/>
    </source>
</evidence>
<sequence length="184" mass="19145">MATTAPPATTPTTALVANHLFSATVHLGPHLGPIPLLGGGQRMVEPITGGNIAGPAFNAVIEGGFAAPIFVQQQPIPTVEHTPSTQSSTNGDGDASADADSDTPPESEPKNDGESTKQNHHLLAHIWPYGTASDGSAFFLEESGVGGPGGQNTRLNIQVGGRYKALQTMYVLAQPRVVDRERTM</sequence>
<organism evidence="2 3">
    <name type="scientific">Dichotomopilus funicola</name>
    <dbReference type="NCBI Taxonomy" id="1934379"/>
    <lineage>
        <taxon>Eukaryota</taxon>
        <taxon>Fungi</taxon>
        <taxon>Dikarya</taxon>
        <taxon>Ascomycota</taxon>
        <taxon>Pezizomycotina</taxon>
        <taxon>Sordariomycetes</taxon>
        <taxon>Sordariomycetidae</taxon>
        <taxon>Sordariales</taxon>
        <taxon>Chaetomiaceae</taxon>
        <taxon>Dichotomopilus</taxon>
    </lineage>
</organism>
<dbReference type="GO" id="GO:0003735">
    <property type="term" value="F:structural constituent of ribosome"/>
    <property type="evidence" value="ECO:0007669"/>
    <property type="project" value="InterPro"/>
</dbReference>
<accession>A0AAN6V6V9</accession>
<dbReference type="PROSITE" id="PS00962">
    <property type="entry name" value="RIBOSOMAL_S2_1"/>
    <property type="match status" value="1"/>
</dbReference>
<comment type="caution">
    <text evidence="2">The sequence shown here is derived from an EMBL/GenBank/DDBJ whole genome shotgun (WGS) entry which is preliminary data.</text>
</comment>
<name>A0AAN6V6V9_9PEZI</name>
<feature type="compositionally biased region" description="Basic and acidic residues" evidence="1">
    <location>
        <begin position="107"/>
        <end position="117"/>
    </location>
</feature>
<feature type="compositionally biased region" description="Acidic residues" evidence="1">
    <location>
        <begin position="95"/>
        <end position="105"/>
    </location>
</feature>
<dbReference type="GeneID" id="87816582"/>